<feature type="domain" description="Bacterial alpha-L-rhamnosidase N-terminal" evidence="7">
    <location>
        <begin position="542"/>
        <end position="712"/>
    </location>
</feature>
<evidence type="ECO:0000259" key="8">
    <source>
        <dbReference type="Pfam" id="PF17389"/>
    </source>
</evidence>
<evidence type="ECO:0000256" key="3">
    <source>
        <dbReference type="ARBA" id="ARBA00022801"/>
    </source>
</evidence>
<comment type="catalytic activity">
    <reaction evidence="1">
        <text>Hydrolysis of terminal non-reducing alpha-L-rhamnose residues in alpha-L-rhamnosides.</text>
        <dbReference type="EC" id="3.2.1.40"/>
    </reaction>
</comment>
<dbReference type="Proteomes" id="UP001595955">
    <property type="component" value="Unassembled WGS sequence"/>
</dbReference>
<name>A0ABV9D7E2_9MICO</name>
<evidence type="ECO:0000256" key="4">
    <source>
        <dbReference type="SAM" id="MobiDB-lite"/>
    </source>
</evidence>
<keyword evidence="11" id="KW-1185">Reference proteome</keyword>
<keyword evidence="5" id="KW-0472">Membrane</keyword>
<dbReference type="RefSeq" id="WP_122825023.1">
    <property type="nucleotide sequence ID" value="NZ_CP033325.1"/>
</dbReference>
<accession>A0ABV9D7E2</accession>
<dbReference type="Gene3D" id="2.60.40.10">
    <property type="entry name" value="Immunoglobulins"/>
    <property type="match status" value="1"/>
</dbReference>
<dbReference type="Gene3D" id="2.60.420.10">
    <property type="entry name" value="Maltose phosphorylase, domain 3"/>
    <property type="match status" value="1"/>
</dbReference>
<dbReference type="InterPro" id="IPR016007">
    <property type="entry name" value="Alpha_rhamnosid"/>
</dbReference>
<dbReference type="SUPFAM" id="SSF48208">
    <property type="entry name" value="Six-hairpin glycosidases"/>
    <property type="match status" value="1"/>
</dbReference>
<evidence type="ECO:0000256" key="2">
    <source>
        <dbReference type="ARBA" id="ARBA00012652"/>
    </source>
</evidence>
<evidence type="ECO:0000313" key="10">
    <source>
        <dbReference type="EMBL" id="MFC4554527.1"/>
    </source>
</evidence>
<dbReference type="InterPro" id="IPR013783">
    <property type="entry name" value="Ig-like_fold"/>
</dbReference>
<evidence type="ECO:0000256" key="5">
    <source>
        <dbReference type="SAM" id="Phobius"/>
    </source>
</evidence>
<feature type="compositionally biased region" description="Low complexity" evidence="4">
    <location>
        <begin position="1348"/>
        <end position="1368"/>
    </location>
</feature>
<dbReference type="EMBL" id="JBHSGF010000002">
    <property type="protein sequence ID" value="MFC4554527.1"/>
    <property type="molecule type" value="Genomic_DNA"/>
</dbReference>
<evidence type="ECO:0000259" key="6">
    <source>
        <dbReference type="Pfam" id="PF05592"/>
    </source>
</evidence>
<feature type="domain" description="Alpha-L-rhamnosidase C-terminal" evidence="9">
    <location>
        <begin position="1170"/>
        <end position="1242"/>
    </location>
</feature>
<dbReference type="InterPro" id="IPR035396">
    <property type="entry name" value="Bac_rhamnosid6H"/>
</dbReference>
<feature type="domain" description="Alpha-L-rhamnosidase six-hairpin glycosidase" evidence="8">
    <location>
        <begin position="830"/>
        <end position="1167"/>
    </location>
</feature>
<dbReference type="Gene3D" id="2.60.120.260">
    <property type="entry name" value="Galactose-binding domain-like"/>
    <property type="match status" value="4"/>
</dbReference>
<dbReference type="InterPro" id="IPR013737">
    <property type="entry name" value="Bac_rhamnosid_N"/>
</dbReference>
<dbReference type="InterPro" id="IPR012341">
    <property type="entry name" value="6hp_glycosidase-like_sf"/>
</dbReference>
<dbReference type="Pfam" id="PF25788">
    <property type="entry name" value="Ig_Rha78A_N"/>
    <property type="match status" value="1"/>
</dbReference>
<protein>
    <recommendedName>
        <fullName evidence="2">alpha-L-rhamnosidase</fullName>
        <ecNumber evidence="2">3.2.1.40</ecNumber>
    </recommendedName>
</protein>
<evidence type="ECO:0000259" key="7">
    <source>
        <dbReference type="Pfam" id="PF08531"/>
    </source>
</evidence>
<gene>
    <name evidence="10" type="ORF">ACFO3F_04640</name>
</gene>
<dbReference type="InterPro" id="IPR008979">
    <property type="entry name" value="Galactose-bd-like_sf"/>
</dbReference>
<proteinExistence type="predicted"/>
<keyword evidence="5" id="KW-1133">Transmembrane helix</keyword>
<feature type="compositionally biased region" description="Pro residues" evidence="4">
    <location>
        <begin position="1283"/>
        <end position="1343"/>
    </location>
</feature>
<keyword evidence="3 10" id="KW-0378">Hydrolase</keyword>
<evidence type="ECO:0000259" key="9">
    <source>
        <dbReference type="Pfam" id="PF17390"/>
    </source>
</evidence>
<reference evidence="11" key="1">
    <citation type="journal article" date="2019" name="Int. J. Syst. Evol. Microbiol.">
        <title>The Global Catalogue of Microorganisms (GCM) 10K type strain sequencing project: providing services to taxonomists for standard genome sequencing and annotation.</title>
        <authorList>
            <consortium name="The Broad Institute Genomics Platform"/>
            <consortium name="The Broad Institute Genome Sequencing Center for Infectious Disease"/>
            <person name="Wu L."/>
            <person name="Ma J."/>
        </authorList>
    </citation>
    <scope>NUCLEOTIDE SEQUENCE [LARGE SCALE GENOMIC DNA]</scope>
    <source>
        <strain evidence="11">JCM 3369</strain>
    </source>
</reference>
<dbReference type="PANTHER" id="PTHR33307:SF6">
    <property type="entry name" value="ALPHA-RHAMNOSIDASE (EUROFUNG)-RELATED"/>
    <property type="match status" value="1"/>
</dbReference>
<dbReference type="Gene3D" id="1.50.10.10">
    <property type="match status" value="1"/>
</dbReference>
<dbReference type="EC" id="3.2.1.40" evidence="2"/>
<dbReference type="InterPro" id="IPR008902">
    <property type="entry name" value="Rhamnosid_concanavalin"/>
</dbReference>
<dbReference type="Pfam" id="PF17390">
    <property type="entry name" value="Bac_rhamnosid_C"/>
    <property type="match status" value="1"/>
</dbReference>
<feature type="transmembrane region" description="Helical" evidence="5">
    <location>
        <begin position="1392"/>
        <end position="1411"/>
    </location>
</feature>
<comment type="caution">
    <text evidence="10">The sequence shown here is derived from an EMBL/GenBank/DDBJ whole genome shotgun (WGS) entry which is preliminary data.</text>
</comment>
<keyword evidence="5" id="KW-0812">Transmembrane</keyword>
<evidence type="ECO:0000256" key="1">
    <source>
        <dbReference type="ARBA" id="ARBA00001445"/>
    </source>
</evidence>
<feature type="domain" description="Alpha-L-rhamnosidase concanavalin-like" evidence="6">
    <location>
        <begin position="723"/>
        <end position="825"/>
    </location>
</feature>
<dbReference type="SUPFAM" id="SSF49785">
    <property type="entry name" value="Galactose-binding domain-like"/>
    <property type="match status" value="1"/>
</dbReference>
<dbReference type="Pfam" id="PF17389">
    <property type="entry name" value="Bac_rhamnosid6H"/>
    <property type="match status" value="1"/>
</dbReference>
<evidence type="ECO:0000313" key="11">
    <source>
        <dbReference type="Proteomes" id="UP001595955"/>
    </source>
</evidence>
<sequence>MTHRSAARAGLDRPTQWVRTLGFVLVALLAATIGVGTAGTASADAATVTDLQVEDRTTPLGLEEEQPRFSWVSSSSERGVVQTHYRILVGTSEADVAAGEGDVWDSGLVASALPYDARYGGPALAPATRYFWKVEVRTTADPAGTASEVSWFETGLPAEEWDGAEWIAGPQPPRTAAPLTLDDAHWMWFPDGTPPSAPQGTRYFRGTLEVPEGAAVDAAELLITADNTYRVHVNGALVGASPAGQHTWQGAQRYPIALEPGTNTIAIEAWNAWEANGVTRSPAGVLARARAVLSDGSTVVLDSGAGWRTHDALVEGWTAPSFDDDVWSSTVSHGAYGTGPWGRGVALPPAVGTAVNVTGASWIWYPDGVAPAAPEGERFFRRTFEVSDDSPLVSADLVITADDSYTAHVNGDIVGTSSTSSEAWREARAYPLELEPGTNTVAVRAFNRRFASGANSPAGVLAKIFLRYADGRVTEIVSDGDWLSSQTAGGDWTATGYDDSAWAPAVVHALYGQGDWGSNVAIGTGVAPAPLLRQDFTIDGPIASARLYIAAGGLVDARLNGQPVADEVLSVGTTDYEDRVQYATHDVTDLLAEGGNALGLELGRGFYGVTTRTSWNWESSPWHDEPTVRAILRVVLEDGTVQEVATDNGWTTTAGPTRFDSMYEGDMYDARFARPGFDRPGYDDSTWRPASVVDGPEGALVARTQPPVRIIETVAPTQITNPSPGVYVAHLPRQIAGWARISVEGPAGTQVRLRYGERLLANGNLDSSSGFSGGDFQTDRYTLAGTGEPEVWEPKFSYKGFAYVEITGWPGDAPTVEDIEGRLLHTDVASTGEFSSSTELFDTIHDAAVLTVLNNFHHLPTDTPMYEKNGWTGDAQLGAELFLRNLDVEAFLTKWLRDVSDSRDEQGRPALIAPDPDWNWGDAQASPTWHAAYVLIPWWLYEYTGDTDVLTEHYEGILRYVRLEHATAVGNISSTGLGDYLPPDAVGNPPEDMRVAATAYVYEMTQTAADMAELLGEDEDADALRAEAEEIAEAFNATFYDADAHVYTDSGTAGSGYRQTHNVLALAFGLVPEGDEQAVADNLARDIVEVRDSHLWTGVLGTKYLLPVLTQYGHGELAYTVATQTDFPSWGRWFAEGSTSLWEHWGDYRSRNHYFLGGTIDDWFYEDLAGLRILEPAYRSFAVAPQLLGGMTHAEASTTTPYGPVDVAWERADDELALRVHVPVGTSAEVSVPVEDGQSVREGDVPADEADGVEHLGSGDGVERYRVGSGDYLFTTAQEDPTDPPTTEPPTTEPPTTEPPTTEPPTTEPPTTEPPTTEPPTTEPPTTEPPTTEPPTTEPPTTEPPTEDPSGGVDPTDGPTGGVDPTGDGPDGPGDPARPGDPGDDLPSTGATIAPVLVAGLLLALMGAAVLRRRAMS</sequence>
<dbReference type="Pfam" id="PF05592">
    <property type="entry name" value="Bac_rhamnosid"/>
    <property type="match status" value="1"/>
</dbReference>
<dbReference type="PANTHER" id="PTHR33307">
    <property type="entry name" value="ALPHA-RHAMNOSIDASE (EUROFUNG)"/>
    <property type="match status" value="1"/>
</dbReference>
<organism evidence="10 11">
    <name type="scientific">Georgenia faecalis</name>
    <dbReference type="NCBI Taxonomy" id="2483799"/>
    <lineage>
        <taxon>Bacteria</taxon>
        <taxon>Bacillati</taxon>
        <taxon>Actinomycetota</taxon>
        <taxon>Actinomycetes</taxon>
        <taxon>Micrococcales</taxon>
        <taxon>Bogoriellaceae</taxon>
        <taxon>Georgenia</taxon>
    </lineage>
</organism>
<dbReference type="InterPro" id="IPR008928">
    <property type="entry name" value="6-hairpin_glycosidase_sf"/>
</dbReference>
<dbReference type="InterPro" id="IPR035398">
    <property type="entry name" value="Bac_rhamnosid_C"/>
</dbReference>
<dbReference type="Pfam" id="PF08531">
    <property type="entry name" value="Bac_rhamnosid_N"/>
    <property type="match status" value="1"/>
</dbReference>
<feature type="region of interest" description="Disordered" evidence="4">
    <location>
        <begin position="1229"/>
        <end position="1391"/>
    </location>
</feature>
<dbReference type="GO" id="GO:0016787">
    <property type="term" value="F:hydrolase activity"/>
    <property type="evidence" value="ECO:0007669"/>
    <property type="project" value="UniProtKB-KW"/>
</dbReference>